<dbReference type="RefSeq" id="YP_009330517.1">
    <property type="nucleotide sequence ID" value="NC_032288.1"/>
</dbReference>
<dbReference type="Pfam" id="PF10674">
    <property type="entry name" value="Ycf54"/>
    <property type="match status" value="1"/>
</dbReference>
<dbReference type="InterPro" id="IPR038409">
    <property type="entry name" value="Ycf54-like_sf"/>
</dbReference>
<evidence type="ECO:0000256" key="1">
    <source>
        <dbReference type="ARBA" id="ARBA00043978"/>
    </source>
</evidence>
<accession>A0A1L2F1S2</accession>
<dbReference type="GeneID" id="30685520"/>
<sequence>MKKYLTTYYFIIASTKFFLRDEPVEEVFRERTQHYRREKKPTDFWFLSSPYFLESSQLDDIKKKLSDANLSKENCSAIISINQNFIVWTKLRFNNVIMGSFVAPTDDLRSPLAYSLIF</sequence>
<dbReference type="PANTHER" id="PTHR35319:SF2">
    <property type="entry name" value="YCF54"/>
    <property type="match status" value="1"/>
</dbReference>
<dbReference type="Gene3D" id="3.30.70.1860">
    <property type="entry name" value="Uncharacterised protein family Ycf54"/>
    <property type="match status" value="1"/>
</dbReference>
<protein>
    <submittedName>
        <fullName evidence="2">Ycf54</fullName>
    </submittedName>
</protein>
<geneLocation type="plastid" evidence="2"/>
<reference evidence="2" key="1">
    <citation type="submission" date="2015-12" db="EMBL/GenBank/DDBJ databases">
        <title>Complete organellar genomes of the endangered brown algae Coccophora langsdorfii.</title>
        <authorList>
            <person name="Graf L."/>
        </authorList>
    </citation>
    <scope>NUCLEOTIDE SEQUENCE</scope>
</reference>
<evidence type="ECO:0000313" key="2">
    <source>
        <dbReference type="EMBL" id="ANS72289.1"/>
    </source>
</evidence>
<dbReference type="InterPro" id="IPR019616">
    <property type="entry name" value="Ycf54"/>
</dbReference>
<proteinExistence type="inferred from homology"/>
<gene>
    <name evidence="2" type="primary">ycf54</name>
</gene>
<comment type="similarity">
    <text evidence="1">Belongs to the ycf54 family.</text>
</comment>
<dbReference type="EMBL" id="KU255795">
    <property type="protein sequence ID" value="ANS72289.1"/>
    <property type="molecule type" value="Genomic_DNA"/>
</dbReference>
<name>A0A1L2F1S2_9PHAE</name>
<dbReference type="PANTHER" id="PTHR35319">
    <property type="match status" value="1"/>
</dbReference>
<organism evidence="2">
    <name type="scientific">Coccophora langsdorfii</name>
    <dbReference type="NCBI Taxonomy" id="74099"/>
    <lineage>
        <taxon>Eukaryota</taxon>
        <taxon>Sar</taxon>
        <taxon>Stramenopiles</taxon>
        <taxon>Ochrophyta</taxon>
        <taxon>PX clade</taxon>
        <taxon>Phaeophyceae</taxon>
        <taxon>Fucales</taxon>
        <taxon>Sargassaceae</taxon>
        <taxon>Coccophora</taxon>
    </lineage>
</organism>
<keyword evidence="2" id="KW-0934">Plastid</keyword>
<dbReference type="AlphaFoldDB" id="A0A1L2F1S2"/>